<gene>
    <name evidence="2" type="ORF">Anapl_14489</name>
</gene>
<evidence type="ECO:0000313" key="3">
    <source>
        <dbReference type="Proteomes" id="UP000296049"/>
    </source>
</evidence>
<feature type="region of interest" description="Disordered" evidence="1">
    <location>
        <begin position="110"/>
        <end position="131"/>
    </location>
</feature>
<dbReference type="EMBL" id="KB742939">
    <property type="protein sequence ID" value="EOB02635.1"/>
    <property type="molecule type" value="Genomic_DNA"/>
</dbReference>
<proteinExistence type="predicted"/>
<keyword evidence="3" id="KW-1185">Reference proteome</keyword>
<dbReference type="AlphaFoldDB" id="R0LLS9"/>
<accession>R0LLS9</accession>
<reference evidence="3" key="1">
    <citation type="journal article" date="2013" name="Nat. Genet.">
        <title>The duck genome and transcriptome provide insight into an avian influenza virus reservoir species.</title>
        <authorList>
            <person name="Huang Y."/>
            <person name="Li Y."/>
            <person name="Burt D.W."/>
            <person name="Chen H."/>
            <person name="Zhang Y."/>
            <person name="Qian W."/>
            <person name="Kim H."/>
            <person name="Gan S."/>
            <person name="Zhao Y."/>
            <person name="Li J."/>
            <person name="Yi K."/>
            <person name="Feng H."/>
            <person name="Zhu P."/>
            <person name="Li B."/>
            <person name="Liu Q."/>
            <person name="Fairley S."/>
            <person name="Magor K.E."/>
            <person name="Du Z."/>
            <person name="Hu X."/>
            <person name="Goodman L."/>
            <person name="Tafer H."/>
            <person name="Vignal A."/>
            <person name="Lee T."/>
            <person name="Kim K.W."/>
            <person name="Sheng Z."/>
            <person name="An Y."/>
            <person name="Searle S."/>
            <person name="Herrero J."/>
            <person name="Groenen M.A."/>
            <person name="Crooijmans R.P."/>
            <person name="Faraut T."/>
            <person name="Cai Q."/>
            <person name="Webster R.G."/>
            <person name="Aldridge J.R."/>
            <person name="Warren W.C."/>
            <person name="Bartschat S."/>
            <person name="Kehr S."/>
            <person name="Marz M."/>
            <person name="Stadler P.F."/>
            <person name="Smith J."/>
            <person name="Kraus R.H."/>
            <person name="Zhao Y."/>
            <person name="Ren L."/>
            <person name="Fei J."/>
            <person name="Morisson M."/>
            <person name="Kaiser P."/>
            <person name="Griffin D.K."/>
            <person name="Rao M."/>
            <person name="Pitel F."/>
            <person name="Wang J."/>
            <person name="Li N."/>
        </authorList>
    </citation>
    <scope>NUCLEOTIDE SEQUENCE [LARGE SCALE GENOMIC DNA]</scope>
</reference>
<dbReference type="Proteomes" id="UP000296049">
    <property type="component" value="Unassembled WGS sequence"/>
</dbReference>
<organism evidence="2 3">
    <name type="scientific">Anas platyrhynchos</name>
    <name type="common">Mallard</name>
    <name type="synonym">Anas boschas</name>
    <dbReference type="NCBI Taxonomy" id="8839"/>
    <lineage>
        <taxon>Eukaryota</taxon>
        <taxon>Metazoa</taxon>
        <taxon>Chordata</taxon>
        <taxon>Craniata</taxon>
        <taxon>Vertebrata</taxon>
        <taxon>Euteleostomi</taxon>
        <taxon>Archelosauria</taxon>
        <taxon>Archosauria</taxon>
        <taxon>Dinosauria</taxon>
        <taxon>Saurischia</taxon>
        <taxon>Theropoda</taxon>
        <taxon>Coelurosauria</taxon>
        <taxon>Aves</taxon>
        <taxon>Neognathae</taxon>
        <taxon>Galloanserae</taxon>
        <taxon>Anseriformes</taxon>
        <taxon>Anatidae</taxon>
        <taxon>Anatinae</taxon>
        <taxon>Anas</taxon>
    </lineage>
</organism>
<evidence type="ECO:0000256" key="1">
    <source>
        <dbReference type="SAM" id="MobiDB-lite"/>
    </source>
</evidence>
<feature type="compositionally biased region" description="Basic and acidic residues" evidence="1">
    <location>
        <begin position="115"/>
        <end position="124"/>
    </location>
</feature>
<name>R0LLS9_ANAPL</name>
<sequence>MRKKVPRCEEDISAVTYIPLERMSVPFCASSHQDWNSAPSALQHAQTTMLNHVNWQEKTNKQKALLRNRQTGGKRCRCQAADASPVGGQEDSDRLPLRMLWGSTALRRRASSNNKIERGEEGREGGGGSPSHRLGCHFAGCCANRTKSARPERGTAASAWGQVDGRERADNEVVVVSIGLGKTVFAALPLSKKDGIWRAKYAQGELHPSVWMSVTEDVDIPENSASEQRINFPFLKANLSKNFS</sequence>
<protein>
    <submittedName>
        <fullName evidence="2">Uncharacterized protein</fullName>
    </submittedName>
</protein>
<evidence type="ECO:0000313" key="2">
    <source>
        <dbReference type="EMBL" id="EOB02635.1"/>
    </source>
</evidence>